<dbReference type="InterPro" id="IPR017441">
    <property type="entry name" value="Protein_kinase_ATP_BS"/>
</dbReference>
<dbReference type="InterPro" id="IPR024171">
    <property type="entry name" value="SRK-like_kinase"/>
</dbReference>
<evidence type="ECO:0000256" key="19">
    <source>
        <dbReference type="PROSITE-ProRule" id="PRU10141"/>
    </source>
</evidence>
<keyword evidence="14" id="KW-0675">Receptor</keyword>
<dbReference type="GO" id="GO:0004674">
    <property type="term" value="F:protein serine/threonine kinase activity"/>
    <property type="evidence" value="ECO:0007669"/>
    <property type="project" value="UniProtKB-KW"/>
</dbReference>
<protein>
    <recommendedName>
        <fullName evidence="2">non-specific serine/threonine protein kinase</fullName>
        <ecNumber evidence="2">2.7.11.1</ecNumber>
    </recommendedName>
</protein>
<comment type="caution">
    <text evidence="18">Lacks conserved residue(s) required for the propagation of feature annotation.</text>
</comment>
<evidence type="ECO:0000256" key="9">
    <source>
        <dbReference type="ARBA" id="ARBA00022777"/>
    </source>
</evidence>
<dbReference type="GO" id="GO:0005524">
    <property type="term" value="F:ATP binding"/>
    <property type="evidence" value="ECO:0007669"/>
    <property type="project" value="UniProtKB-UniRule"/>
</dbReference>
<dbReference type="PROSITE" id="PS00108">
    <property type="entry name" value="PROTEIN_KINASE_ST"/>
    <property type="match status" value="1"/>
</dbReference>
<name>A0A811MXF3_9POAL</name>
<dbReference type="InterPro" id="IPR001480">
    <property type="entry name" value="Bulb-type_lectin_dom"/>
</dbReference>
<evidence type="ECO:0000256" key="11">
    <source>
        <dbReference type="ARBA" id="ARBA00022989"/>
    </source>
</evidence>
<evidence type="ECO:0000256" key="6">
    <source>
        <dbReference type="ARBA" id="ARBA00022692"/>
    </source>
</evidence>
<keyword evidence="7 22" id="KW-0732">Signal</keyword>
<evidence type="ECO:0000256" key="1">
    <source>
        <dbReference type="ARBA" id="ARBA00004479"/>
    </source>
</evidence>
<comment type="subcellular location">
    <subcellularLocation>
        <location evidence="1">Membrane</location>
        <topology evidence="1">Single-pass type I membrane protein</topology>
    </subcellularLocation>
</comment>
<feature type="transmembrane region" description="Helical" evidence="21">
    <location>
        <begin position="442"/>
        <end position="464"/>
    </location>
</feature>
<dbReference type="InterPro" id="IPR000742">
    <property type="entry name" value="EGF"/>
</dbReference>
<evidence type="ECO:0000256" key="16">
    <source>
        <dbReference type="ARBA" id="ARBA00047899"/>
    </source>
</evidence>
<keyword evidence="6 21" id="KW-0812">Transmembrane</keyword>
<feature type="binding site" evidence="19">
    <location>
        <position position="528"/>
    </location>
    <ligand>
        <name>ATP</name>
        <dbReference type="ChEBI" id="CHEBI:30616"/>
    </ligand>
</feature>
<feature type="signal peptide" evidence="22">
    <location>
        <begin position="1"/>
        <end position="21"/>
    </location>
</feature>
<evidence type="ECO:0000256" key="12">
    <source>
        <dbReference type="ARBA" id="ARBA00023136"/>
    </source>
</evidence>
<evidence type="ECO:0000256" key="2">
    <source>
        <dbReference type="ARBA" id="ARBA00012513"/>
    </source>
</evidence>
<dbReference type="FunFam" id="1.10.510.10:FF:000621">
    <property type="entry name" value="Serine/threonine-protein kinase"/>
    <property type="match status" value="1"/>
</dbReference>
<keyword evidence="15" id="KW-0325">Glycoprotein</keyword>
<dbReference type="PIRSF" id="PIRSF000641">
    <property type="entry name" value="SRK"/>
    <property type="match status" value="1"/>
</dbReference>
<gene>
    <name evidence="27" type="ORF">NCGR_LOCUS8046</name>
</gene>
<dbReference type="CDD" id="cd00053">
    <property type="entry name" value="EGF"/>
    <property type="match status" value="1"/>
</dbReference>
<dbReference type="PROSITE" id="PS00107">
    <property type="entry name" value="PROTEIN_KINASE_ATP"/>
    <property type="match status" value="1"/>
</dbReference>
<dbReference type="EMBL" id="CAJGYO010000002">
    <property type="protein sequence ID" value="CAD6212238.1"/>
    <property type="molecule type" value="Genomic_DNA"/>
</dbReference>
<dbReference type="FunFam" id="3.30.200.20:FF:000178">
    <property type="entry name" value="serine/threonine-protein kinase PBS1-like"/>
    <property type="match status" value="1"/>
</dbReference>
<evidence type="ECO:0000313" key="28">
    <source>
        <dbReference type="Proteomes" id="UP000604825"/>
    </source>
</evidence>
<dbReference type="Pfam" id="PF00069">
    <property type="entry name" value="Pkinase"/>
    <property type="match status" value="1"/>
</dbReference>
<dbReference type="SUPFAM" id="SSF56112">
    <property type="entry name" value="Protein kinase-like (PK-like)"/>
    <property type="match status" value="1"/>
</dbReference>
<evidence type="ECO:0000256" key="3">
    <source>
        <dbReference type="ARBA" id="ARBA00022527"/>
    </source>
</evidence>
<dbReference type="Gene3D" id="3.30.200.20">
    <property type="entry name" value="Phosphorylase Kinase, domain 1"/>
    <property type="match status" value="1"/>
</dbReference>
<feature type="compositionally biased region" description="Low complexity" evidence="20">
    <location>
        <begin position="601"/>
        <end position="611"/>
    </location>
</feature>
<feature type="domain" description="Apple" evidence="26">
    <location>
        <begin position="306"/>
        <end position="402"/>
    </location>
</feature>
<dbReference type="GO" id="GO:0051707">
    <property type="term" value="P:response to other organism"/>
    <property type="evidence" value="ECO:0007669"/>
    <property type="project" value="UniProtKB-ARBA"/>
</dbReference>
<dbReference type="InterPro" id="IPR000719">
    <property type="entry name" value="Prot_kinase_dom"/>
</dbReference>
<dbReference type="PANTHER" id="PTHR47974:SF6">
    <property type="entry name" value="NON-SPECIFIC SERINE_THREONINE PROTEIN KINASE"/>
    <property type="match status" value="1"/>
</dbReference>
<dbReference type="InterPro" id="IPR008271">
    <property type="entry name" value="Ser/Thr_kinase_AS"/>
</dbReference>
<evidence type="ECO:0000256" key="15">
    <source>
        <dbReference type="ARBA" id="ARBA00023180"/>
    </source>
</evidence>
<evidence type="ECO:0000256" key="8">
    <source>
        <dbReference type="ARBA" id="ARBA00022741"/>
    </source>
</evidence>
<keyword evidence="28" id="KW-1185">Reference proteome</keyword>
<dbReference type="InterPro" id="IPR003609">
    <property type="entry name" value="Pan_app"/>
</dbReference>
<evidence type="ECO:0000256" key="21">
    <source>
        <dbReference type="SAM" id="Phobius"/>
    </source>
</evidence>
<dbReference type="CDD" id="cd01098">
    <property type="entry name" value="PAN_AP_plant"/>
    <property type="match status" value="1"/>
</dbReference>
<accession>A0A811MXF3</accession>
<dbReference type="SMART" id="SM00108">
    <property type="entry name" value="B_lectin"/>
    <property type="match status" value="1"/>
</dbReference>
<evidence type="ECO:0000256" key="17">
    <source>
        <dbReference type="ARBA" id="ARBA00048679"/>
    </source>
</evidence>
<feature type="domain" description="Protein kinase" evidence="23">
    <location>
        <begin position="500"/>
        <end position="814"/>
    </location>
</feature>
<comment type="catalytic activity">
    <reaction evidence="16">
        <text>L-threonyl-[protein] + ATP = O-phospho-L-threonyl-[protein] + ADP + H(+)</text>
        <dbReference type="Rhea" id="RHEA:46608"/>
        <dbReference type="Rhea" id="RHEA-COMP:11060"/>
        <dbReference type="Rhea" id="RHEA-COMP:11605"/>
        <dbReference type="ChEBI" id="CHEBI:15378"/>
        <dbReference type="ChEBI" id="CHEBI:30013"/>
        <dbReference type="ChEBI" id="CHEBI:30616"/>
        <dbReference type="ChEBI" id="CHEBI:61977"/>
        <dbReference type="ChEBI" id="CHEBI:456216"/>
        <dbReference type="EC" id="2.7.11.1"/>
    </reaction>
</comment>
<comment type="catalytic activity">
    <reaction evidence="17">
        <text>L-seryl-[protein] + ATP = O-phospho-L-seryl-[protein] + ADP + H(+)</text>
        <dbReference type="Rhea" id="RHEA:17989"/>
        <dbReference type="Rhea" id="RHEA-COMP:9863"/>
        <dbReference type="Rhea" id="RHEA-COMP:11604"/>
        <dbReference type="ChEBI" id="CHEBI:15378"/>
        <dbReference type="ChEBI" id="CHEBI:29999"/>
        <dbReference type="ChEBI" id="CHEBI:30616"/>
        <dbReference type="ChEBI" id="CHEBI:83421"/>
        <dbReference type="ChEBI" id="CHEBI:456216"/>
        <dbReference type="EC" id="2.7.11.1"/>
    </reaction>
</comment>
<dbReference type="PANTHER" id="PTHR47974">
    <property type="entry name" value="OS07G0415500 PROTEIN"/>
    <property type="match status" value="1"/>
</dbReference>
<dbReference type="GO" id="GO:0016020">
    <property type="term" value="C:membrane"/>
    <property type="evidence" value="ECO:0007669"/>
    <property type="project" value="UniProtKB-SubCell"/>
</dbReference>
<evidence type="ECO:0000256" key="10">
    <source>
        <dbReference type="ARBA" id="ARBA00022840"/>
    </source>
</evidence>
<evidence type="ECO:0000256" key="22">
    <source>
        <dbReference type="SAM" id="SignalP"/>
    </source>
</evidence>
<feature type="domain" description="EGF-like" evidence="24">
    <location>
        <begin position="265"/>
        <end position="307"/>
    </location>
</feature>
<evidence type="ECO:0000259" key="25">
    <source>
        <dbReference type="PROSITE" id="PS50927"/>
    </source>
</evidence>
<keyword evidence="12 21" id="KW-0472">Membrane</keyword>
<evidence type="ECO:0000256" key="14">
    <source>
        <dbReference type="ARBA" id="ARBA00023170"/>
    </source>
</evidence>
<dbReference type="PROSITE" id="PS50026">
    <property type="entry name" value="EGF_3"/>
    <property type="match status" value="1"/>
</dbReference>
<keyword evidence="9" id="KW-0418">Kinase</keyword>
<evidence type="ECO:0000313" key="27">
    <source>
        <dbReference type="EMBL" id="CAD6212238.1"/>
    </source>
</evidence>
<evidence type="ECO:0000259" key="26">
    <source>
        <dbReference type="PROSITE" id="PS50948"/>
    </source>
</evidence>
<dbReference type="OrthoDB" id="1537556at2759"/>
<evidence type="ECO:0000256" key="4">
    <source>
        <dbReference type="ARBA" id="ARBA00022536"/>
    </source>
</evidence>
<evidence type="ECO:0000256" key="5">
    <source>
        <dbReference type="ARBA" id="ARBA00022679"/>
    </source>
</evidence>
<reference evidence="27" key="1">
    <citation type="submission" date="2020-10" db="EMBL/GenBank/DDBJ databases">
        <authorList>
            <person name="Han B."/>
            <person name="Lu T."/>
            <person name="Zhao Q."/>
            <person name="Huang X."/>
            <person name="Zhao Y."/>
        </authorList>
    </citation>
    <scope>NUCLEOTIDE SEQUENCE</scope>
</reference>
<evidence type="ECO:0000256" key="13">
    <source>
        <dbReference type="ARBA" id="ARBA00023157"/>
    </source>
</evidence>
<evidence type="ECO:0000256" key="7">
    <source>
        <dbReference type="ARBA" id="ARBA00022729"/>
    </source>
</evidence>
<proteinExistence type="predicted"/>
<keyword evidence="5" id="KW-0808">Transferase</keyword>
<dbReference type="PROSITE" id="PS01186">
    <property type="entry name" value="EGF_2"/>
    <property type="match status" value="1"/>
</dbReference>
<feature type="chain" id="PRO_5032363231" description="non-specific serine/threonine protein kinase" evidence="22">
    <location>
        <begin position="22"/>
        <end position="820"/>
    </location>
</feature>
<evidence type="ECO:0000259" key="23">
    <source>
        <dbReference type="PROSITE" id="PS50011"/>
    </source>
</evidence>
<dbReference type="Gene3D" id="2.90.10.10">
    <property type="entry name" value="Bulb-type lectin domain"/>
    <property type="match status" value="1"/>
</dbReference>
<keyword evidence="11 21" id="KW-1133">Transmembrane helix</keyword>
<feature type="domain" description="Bulb-type lectin" evidence="25">
    <location>
        <begin position="29"/>
        <end position="159"/>
    </location>
</feature>
<dbReference type="InterPro" id="IPR036426">
    <property type="entry name" value="Bulb-type_lectin_dom_sf"/>
</dbReference>
<dbReference type="EC" id="2.7.11.1" evidence="2"/>
<sequence length="820" mass="89658">MASLSHLLCLLLLLVPPLAAAQQQMSSFSASNSPWSPTDSNRTLVSINRDFAAGFVPLTSAPGRYRFAVWVAGSNSTDITVIWYAHDLGSYSPCEGDGASTLAIDAAGRLSWTAGGNNNATTIWLATNTSTTPAVLQLNVTGSLVYGAAWSSFAEPTNTLMPGQAMPKEGNFTTLQSANGRYRLVNSATLQFNLSMMYANISSSGSALLNLTADGTLQFSGSQLIASDQGTTKRVRRLTLDDDGNLRLYSLVPKTRTWLVVWQVVQELCTIRGTCAGGRICVPVGADSTSCVCPPGYRNATLTDACTPKKNYSGRGDDDKFVRMDFVSFSGGAKTTASDQGPLMTKLTPQNLADCEKLCRGNSSCVAFGYKFGGDRTCLQFTGLADGYWSPATEMSTYLRVAASDNDSNPYTGMTSMIQTVCPVRLALPVPPKQARTTIRNVSIITALFAVELLAGVLSFWAFLRKYSQYREMARTLGLEYLPAGGPRRFSYAELKQATKDFSDVVGRGAYGTVYRGELPDRRAVAVKQLHGVGGGEAEFWAEVTIIARMHHLNLVRMWGFCADKDQRMLVYEYVPNGSLDKYLFAGGGGGGGGGGGSGEEGSSSEQQQQQQPLLDLHTRYRIALGVARAIAYLHEECLEWVLHCDIKPENILLEDDFCPKVSDFGLSKLTSKKEKVTMSRIRGTRGYMAPEWVIHREPITAKADVYSFGMVLLEIVSGRRNYGFRQDSVGSEDWYFPKWAYEKVYVERRIDDIMDPRIAASYDDAASVATVERMVKTAMWCLQDRAEMRPSMGKVAKMLEGSVEITEPVKPTIFCVQDD</sequence>
<dbReference type="Gene3D" id="1.10.510.10">
    <property type="entry name" value="Transferase(Phosphotransferase) domain 1"/>
    <property type="match status" value="1"/>
</dbReference>
<dbReference type="SMART" id="SM00220">
    <property type="entry name" value="S_TKc"/>
    <property type="match status" value="1"/>
</dbReference>
<keyword evidence="10 19" id="KW-0067">ATP-binding</keyword>
<evidence type="ECO:0000256" key="18">
    <source>
        <dbReference type="PROSITE-ProRule" id="PRU00076"/>
    </source>
</evidence>
<keyword evidence="4 18" id="KW-0245">EGF-like domain</keyword>
<dbReference type="PROSITE" id="PS50948">
    <property type="entry name" value="PAN"/>
    <property type="match status" value="1"/>
</dbReference>
<dbReference type="InterPro" id="IPR011009">
    <property type="entry name" value="Kinase-like_dom_sf"/>
</dbReference>
<dbReference type="PROSITE" id="PS50011">
    <property type="entry name" value="PROTEIN_KINASE_DOM"/>
    <property type="match status" value="1"/>
</dbReference>
<keyword evidence="3" id="KW-0723">Serine/threonine-protein kinase</keyword>
<organism evidence="27 28">
    <name type="scientific">Miscanthus lutarioriparius</name>
    <dbReference type="NCBI Taxonomy" id="422564"/>
    <lineage>
        <taxon>Eukaryota</taxon>
        <taxon>Viridiplantae</taxon>
        <taxon>Streptophyta</taxon>
        <taxon>Embryophyta</taxon>
        <taxon>Tracheophyta</taxon>
        <taxon>Spermatophyta</taxon>
        <taxon>Magnoliopsida</taxon>
        <taxon>Liliopsida</taxon>
        <taxon>Poales</taxon>
        <taxon>Poaceae</taxon>
        <taxon>PACMAD clade</taxon>
        <taxon>Panicoideae</taxon>
        <taxon>Andropogonodae</taxon>
        <taxon>Andropogoneae</taxon>
        <taxon>Saccharinae</taxon>
        <taxon>Miscanthus</taxon>
    </lineage>
</organism>
<feature type="region of interest" description="Disordered" evidence="20">
    <location>
        <begin position="592"/>
        <end position="611"/>
    </location>
</feature>
<comment type="caution">
    <text evidence="27">The sequence shown here is derived from an EMBL/GenBank/DDBJ whole genome shotgun (WGS) entry which is preliminary data.</text>
</comment>
<keyword evidence="13" id="KW-1015">Disulfide bond</keyword>
<dbReference type="AlphaFoldDB" id="A0A811MXF3"/>
<dbReference type="PROSITE" id="PS50927">
    <property type="entry name" value="BULB_LECTIN"/>
    <property type="match status" value="1"/>
</dbReference>
<dbReference type="SUPFAM" id="SSF51110">
    <property type="entry name" value="alpha-D-mannose-specific plant lectins"/>
    <property type="match status" value="1"/>
</dbReference>
<keyword evidence="8 19" id="KW-0547">Nucleotide-binding</keyword>
<evidence type="ECO:0000259" key="24">
    <source>
        <dbReference type="PROSITE" id="PS50026"/>
    </source>
</evidence>
<evidence type="ECO:0000256" key="20">
    <source>
        <dbReference type="SAM" id="MobiDB-lite"/>
    </source>
</evidence>
<dbReference type="Proteomes" id="UP000604825">
    <property type="component" value="Unassembled WGS sequence"/>
</dbReference>